<keyword evidence="4" id="KW-1185">Reference proteome</keyword>
<proteinExistence type="predicted"/>
<name>A0ABW8K4I8_9GAMM</name>
<comment type="caution">
    <text evidence="3">The sequence shown here is derived from an EMBL/GenBank/DDBJ whole genome shotgun (WGS) entry which is preliminary data.</text>
</comment>
<feature type="domain" description="YdbS-like PH" evidence="2">
    <location>
        <begin position="86"/>
        <end position="131"/>
    </location>
</feature>
<organism evidence="3 4">
    <name type="scientific">Dyella koreensis</name>
    <dbReference type="NCBI Taxonomy" id="311235"/>
    <lineage>
        <taxon>Bacteria</taxon>
        <taxon>Pseudomonadati</taxon>
        <taxon>Pseudomonadota</taxon>
        <taxon>Gammaproteobacteria</taxon>
        <taxon>Lysobacterales</taxon>
        <taxon>Rhodanobacteraceae</taxon>
        <taxon>Dyella</taxon>
    </lineage>
</organism>
<feature type="transmembrane region" description="Helical" evidence="1">
    <location>
        <begin position="21"/>
        <end position="45"/>
    </location>
</feature>
<accession>A0ABW8K4I8</accession>
<evidence type="ECO:0000313" key="3">
    <source>
        <dbReference type="EMBL" id="MFK2916547.1"/>
    </source>
</evidence>
<gene>
    <name evidence="3" type="ORF">ISS97_04670</name>
</gene>
<protein>
    <submittedName>
        <fullName evidence="3">PH domain-containing protein</fullName>
    </submittedName>
</protein>
<reference evidence="3 4" key="1">
    <citation type="submission" date="2020-10" db="EMBL/GenBank/DDBJ databases">
        <title>Phylogeny of dyella-like bacteria.</title>
        <authorList>
            <person name="Fu J."/>
        </authorList>
    </citation>
    <scope>NUCLEOTIDE SEQUENCE [LARGE SCALE GENOMIC DNA]</scope>
    <source>
        <strain evidence="3 4">BB4</strain>
    </source>
</reference>
<sequence>MLRPELGREERLLWSGVPKQGVCFRGSDILAVPFSLMWGGFAFFWEYSVSSAKDAPVFMTLWGIPFVLIGLYMIVGRFFADAYLRRRTYYGVTDQRVIIMSGLFTRQVNSLPLTTLSDITFSERSDRSGTIMFGPNNFGFSMMAGTPWPGTSGRMPPAFDLIGDARQVYALIREAQQSVRVAKAA</sequence>
<dbReference type="Pfam" id="PF03703">
    <property type="entry name" value="bPH_2"/>
    <property type="match status" value="1"/>
</dbReference>
<dbReference type="InterPro" id="IPR005182">
    <property type="entry name" value="YdbS-like_PH"/>
</dbReference>
<evidence type="ECO:0000256" key="1">
    <source>
        <dbReference type="SAM" id="Phobius"/>
    </source>
</evidence>
<keyword evidence="1" id="KW-0812">Transmembrane</keyword>
<dbReference type="Proteomes" id="UP001620408">
    <property type="component" value="Unassembled WGS sequence"/>
</dbReference>
<keyword evidence="1" id="KW-1133">Transmembrane helix</keyword>
<dbReference type="EMBL" id="JADIKD010000007">
    <property type="protein sequence ID" value="MFK2916547.1"/>
    <property type="molecule type" value="Genomic_DNA"/>
</dbReference>
<feature type="transmembrane region" description="Helical" evidence="1">
    <location>
        <begin position="57"/>
        <end position="80"/>
    </location>
</feature>
<evidence type="ECO:0000313" key="4">
    <source>
        <dbReference type="Proteomes" id="UP001620408"/>
    </source>
</evidence>
<keyword evidence="1" id="KW-0472">Membrane</keyword>
<evidence type="ECO:0000259" key="2">
    <source>
        <dbReference type="Pfam" id="PF03703"/>
    </source>
</evidence>